<keyword evidence="2" id="KW-0805">Transcription regulation</keyword>
<keyword evidence="3" id="KW-0804">Transcription</keyword>
<dbReference type="HOGENOM" id="CLU_1827288_0_0_1"/>
<feature type="transmembrane region" description="Helical" evidence="6">
    <location>
        <begin position="90"/>
        <end position="109"/>
    </location>
</feature>
<dbReference type="Proteomes" id="UP000001070">
    <property type="component" value="Unassembled WGS sequence"/>
</dbReference>
<dbReference type="GO" id="GO:0005634">
    <property type="term" value="C:nucleus"/>
    <property type="evidence" value="ECO:0007669"/>
    <property type="project" value="UniProtKB-SubCell"/>
</dbReference>
<organism evidence="9">
    <name type="scientific">Drosophila grimshawi</name>
    <name type="common">Hawaiian fruit fly</name>
    <name type="synonym">Idiomyia grimshawi</name>
    <dbReference type="NCBI Taxonomy" id="7222"/>
    <lineage>
        <taxon>Eukaryota</taxon>
        <taxon>Metazoa</taxon>
        <taxon>Ecdysozoa</taxon>
        <taxon>Arthropoda</taxon>
        <taxon>Hexapoda</taxon>
        <taxon>Insecta</taxon>
        <taxon>Pterygota</taxon>
        <taxon>Neoptera</taxon>
        <taxon>Endopterygota</taxon>
        <taxon>Diptera</taxon>
        <taxon>Brachycera</taxon>
        <taxon>Muscomorpha</taxon>
        <taxon>Ephydroidea</taxon>
        <taxon>Drosophilidae</taxon>
        <taxon>Drosophila</taxon>
        <taxon>Hawaiian Drosophila</taxon>
    </lineage>
</organism>
<gene>
    <name evidence="8" type="primary">Dgri\GH12946</name>
    <name evidence="8" type="ORF">Dgri_GH12946</name>
</gene>
<dbReference type="GO" id="GO:0070888">
    <property type="term" value="F:E-box binding"/>
    <property type="evidence" value="ECO:0007669"/>
    <property type="project" value="EnsemblMetazoa"/>
</dbReference>
<dbReference type="STRING" id="7222.B4K3B2"/>
<dbReference type="PhylomeDB" id="B4K3B2"/>
<dbReference type="PROSITE" id="PS50888">
    <property type="entry name" value="BHLH"/>
    <property type="match status" value="1"/>
</dbReference>
<accession>B4K3B2</accession>
<evidence type="ECO:0000256" key="6">
    <source>
        <dbReference type="SAM" id="Phobius"/>
    </source>
</evidence>
<dbReference type="GO" id="GO:0001222">
    <property type="term" value="F:transcription corepressor binding"/>
    <property type="evidence" value="ECO:0007669"/>
    <property type="project" value="EnsemblMetazoa"/>
</dbReference>
<keyword evidence="6" id="KW-0812">Transmembrane</keyword>
<dbReference type="InParanoid" id="B4K3B2"/>
<keyword evidence="6" id="KW-0472">Membrane</keyword>
<dbReference type="SMR" id="B4K3B2"/>
<dbReference type="OrthoDB" id="6085656at2759"/>
<dbReference type="GO" id="GO:0035239">
    <property type="term" value="P:tube morphogenesis"/>
    <property type="evidence" value="ECO:0007669"/>
    <property type="project" value="EnsemblMetazoa"/>
</dbReference>
<evidence type="ECO:0000313" key="9">
    <source>
        <dbReference type="Proteomes" id="UP000001070"/>
    </source>
</evidence>
<evidence type="ECO:0000256" key="5">
    <source>
        <dbReference type="SAM" id="MobiDB-lite"/>
    </source>
</evidence>
<dbReference type="GO" id="GO:0001227">
    <property type="term" value="F:DNA-binding transcription repressor activity, RNA polymerase II-specific"/>
    <property type="evidence" value="ECO:0007669"/>
    <property type="project" value="EnsemblMetazoa"/>
</dbReference>
<feature type="domain" description="BHLH" evidence="7">
    <location>
        <begin position="31"/>
        <end position="101"/>
    </location>
</feature>
<evidence type="ECO:0000256" key="2">
    <source>
        <dbReference type="ARBA" id="ARBA00023015"/>
    </source>
</evidence>
<name>B4K3B2_DROGR</name>
<dbReference type="AlphaFoldDB" id="B4K3B2"/>
<dbReference type="GO" id="GO:0000902">
    <property type="term" value="P:cell morphogenesis"/>
    <property type="evidence" value="ECO:0007669"/>
    <property type="project" value="EnsemblMetazoa"/>
</dbReference>
<feature type="compositionally biased region" description="Low complexity" evidence="5">
    <location>
        <begin position="121"/>
        <end position="141"/>
    </location>
</feature>
<dbReference type="Pfam" id="PF00010">
    <property type="entry name" value="HLH"/>
    <property type="match status" value="1"/>
</dbReference>
<dbReference type="EMBL" id="CH921466">
    <property type="protein sequence ID" value="EDV90858.1"/>
    <property type="molecule type" value="Genomic_DNA"/>
</dbReference>
<keyword evidence="6" id="KW-1133">Transmembrane helix</keyword>
<evidence type="ECO:0000256" key="3">
    <source>
        <dbReference type="ARBA" id="ARBA00023163"/>
    </source>
</evidence>
<protein>
    <submittedName>
        <fullName evidence="8">GH12946</fullName>
    </submittedName>
</protein>
<dbReference type="Gene3D" id="4.10.280.10">
    <property type="entry name" value="Helix-loop-helix DNA-binding domain"/>
    <property type="match status" value="1"/>
</dbReference>
<keyword evidence="9" id="KW-1185">Reference proteome</keyword>
<dbReference type="eggNOG" id="KOG4304">
    <property type="taxonomic scope" value="Eukaryota"/>
</dbReference>
<evidence type="ECO:0000259" key="7">
    <source>
        <dbReference type="PROSITE" id="PS50888"/>
    </source>
</evidence>
<sequence length="141" mass="15488">MVTGVTSNMSPNVLGTAVVPTQLKETPIKSDRRSNKPIMEKRRRARINNCLNELKTLILDATKKDVSIWNETNQKDKQFSLKTKLVNKHLTNLCILYFLLLLAGAPFQAGEGRHSGEDSEASAGAATSTGRHAASSRSQDH</sequence>
<evidence type="ECO:0000256" key="1">
    <source>
        <dbReference type="ARBA" id="ARBA00004123"/>
    </source>
</evidence>
<evidence type="ECO:0000313" key="8">
    <source>
        <dbReference type="EMBL" id="EDV90858.1"/>
    </source>
</evidence>
<reference evidence="8 9" key="1">
    <citation type="journal article" date="2007" name="Nature">
        <title>Evolution of genes and genomes on the Drosophila phylogeny.</title>
        <authorList>
            <consortium name="Drosophila 12 Genomes Consortium"/>
            <person name="Clark A.G."/>
            <person name="Eisen M.B."/>
            <person name="Smith D.R."/>
            <person name="Bergman C.M."/>
            <person name="Oliver B."/>
            <person name="Markow T.A."/>
            <person name="Kaufman T.C."/>
            <person name="Kellis M."/>
            <person name="Gelbart W."/>
            <person name="Iyer V.N."/>
            <person name="Pollard D.A."/>
            <person name="Sackton T.B."/>
            <person name="Larracuente A.M."/>
            <person name="Singh N.D."/>
            <person name="Abad J.P."/>
            <person name="Abt D.N."/>
            <person name="Adryan B."/>
            <person name="Aguade M."/>
            <person name="Akashi H."/>
            <person name="Anderson W.W."/>
            <person name="Aquadro C.F."/>
            <person name="Ardell D.H."/>
            <person name="Arguello R."/>
            <person name="Artieri C.G."/>
            <person name="Barbash D.A."/>
            <person name="Barker D."/>
            <person name="Barsanti P."/>
            <person name="Batterham P."/>
            <person name="Batzoglou S."/>
            <person name="Begun D."/>
            <person name="Bhutkar A."/>
            <person name="Blanco E."/>
            <person name="Bosak S.A."/>
            <person name="Bradley R.K."/>
            <person name="Brand A.D."/>
            <person name="Brent M.R."/>
            <person name="Brooks A.N."/>
            <person name="Brown R.H."/>
            <person name="Butlin R.K."/>
            <person name="Caggese C."/>
            <person name="Calvi B.R."/>
            <person name="Bernardo de Carvalho A."/>
            <person name="Caspi A."/>
            <person name="Castrezana S."/>
            <person name="Celniker S.E."/>
            <person name="Chang J.L."/>
            <person name="Chapple C."/>
            <person name="Chatterji S."/>
            <person name="Chinwalla A."/>
            <person name="Civetta A."/>
            <person name="Clifton S.W."/>
            <person name="Comeron J.M."/>
            <person name="Costello J.C."/>
            <person name="Coyne J.A."/>
            <person name="Daub J."/>
            <person name="David R.G."/>
            <person name="Delcher A.L."/>
            <person name="Delehaunty K."/>
            <person name="Do C.B."/>
            <person name="Ebling H."/>
            <person name="Edwards K."/>
            <person name="Eickbush T."/>
            <person name="Evans J.D."/>
            <person name="Filipski A."/>
            <person name="Findeiss S."/>
            <person name="Freyhult E."/>
            <person name="Fulton L."/>
            <person name="Fulton R."/>
            <person name="Garcia A.C."/>
            <person name="Gardiner A."/>
            <person name="Garfield D.A."/>
            <person name="Garvin B.E."/>
            <person name="Gibson G."/>
            <person name="Gilbert D."/>
            <person name="Gnerre S."/>
            <person name="Godfrey J."/>
            <person name="Good R."/>
            <person name="Gotea V."/>
            <person name="Gravely B."/>
            <person name="Greenberg A.J."/>
            <person name="Griffiths-Jones S."/>
            <person name="Gross S."/>
            <person name="Guigo R."/>
            <person name="Gustafson E.A."/>
            <person name="Haerty W."/>
            <person name="Hahn M.W."/>
            <person name="Halligan D.L."/>
            <person name="Halpern A.L."/>
            <person name="Halter G.M."/>
            <person name="Han M.V."/>
            <person name="Heger A."/>
            <person name="Hillier L."/>
            <person name="Hinrichs A.S."/>
            <person name="Holmes I."/>
            <person name="Hoskins R.A."/>
            <person name="Hubisz M.J."/>
            <person name="Hultmark D."/>
            <person name="Huntley M.A."/>
            <person name="Jaffe D.B."/>
            <person name="Jagadeeshan S."/>
            <person name="Jeck W.R."/>
            <person name="Johnson J."/>
            <person name="Jones C.D."/>
            <person name="Jordan W.C."/>
            <person name="Karpen G.H."/>
            <person name="Kataoka E."/>
            <person name="Keightley P.D."/>
            <person name="Kheradpour P."/>
            <person name="Kirkness E.F."/>
            <person name="Koerich L.B."/>
            <person name="Kristiansen K."/>
            <person name="Kudrna D."/>
            <person name="Kulathinal R.J."/>
            <person name="Kumar S."/>
            <person name="Kwok R."/>
            <person name="Lander E."/>
            <person name="Langley C.H."/>
            <person name="Lapoint R."/>
            <person name="Lazzaro B.P."/>
            <person name="Lee S.J."/>
            <person name="Levesque L."/>
            <person name="Li R."/>
            <person name="Lin C.F."/>
            <person name="Lin M.F."/>
            <person name="Lindblad-Toh K."/>
            <person name="Llopart A."/>
            <person name="Long M."/>
            <person name="Low L."/>
            <person name="Lozovsky E."/>
            <person name="Lu J."/>
            <person name="Luo M."/>
            <person name="Machado C.A."/>
            <person name="Makalowski W."/>
            <person name="Marzo M."/>
            <person name="Matsuda M."/>
            <person name="Matzkin L."/>
            <person name="McAllister B."/>
            <person name="McBride C.S."/>
            <person name="McKernan B."/>
            <person name="McKernan K."/>
            <person name="Mendez-Lago M."/>
            <person name="Minx P."/>
            <person name="Mollenhauer M.U."/>
            <person name="Montooth K."/>
            <person name="Mount S.M."/>
            <person name="Mu X."/>
            <person name="Myers E."/>
            <person name="Negre B."/>
            <person name="Newfeld S."/>
            <person name="Nielsen R."/>
            <person name="Noor M.A."/>
            <person name="O'Grady P."/>
            <person name="Pachter L."/>
            <person name="Papaceit M."/>
            <person name="Parisi M.J."/>
            <person name="Parisi M."/>
            <person name="Parts L."/>
            <person name="Pedersen J.S."/>
            <person name="Pesole G."/>
            <person name="Phillippy A.M."/>
            <person name="Ponting C.P."/>
            <person name="Pop M."/>
            <person name="Porcelli D."/>
            <person name="Powell J.R."/>
            <person name="Prohaska S."/>
            <person name="Pruitt K."/>
            <person name="Puig M."/>
            <person name="Quesneville H."/>
            <person name="Ram K.R."/>
            <person name="Rand D."/>
            <person name="Rasmussen M.D."/>
            <person name="Reed L.K."/>
            <person name="Reenan R."/>
            <person name="Reily A."/>
            <person name="Remington K.A."/>
            <person name="Rieger T.T."/>
            <person name="Ritchie M.G."/>
            <person name="Robin C."/>
            <person name="Rogers Y.H."/>
            <person name="Rohde C."/>
            <person name="Rozas J."/>
            <person name="Rubenfield M.J."/>
            <person name="Ruiz A."/>
            <person name="Russo S."/>
            <person name="Salzberg S.L."/>
            <person name="Sanchez-Gracia A."/>
            <person name="Saranga D.J."/>
            <person name="Sato H."/>
            <person name="Schaeffer S.W."/>
            <person name="Schatz M.C."/>
            <person name="Schlenke T."/>
            <person name="Schwartz R."/>
            <person name="Segarra C."/>
            <person name="Singh R.S."/>
            <person name="Sirot L."/>
            <person name="Sirota M."/>
            <person name="Sisneros N.B."/>
            <person name="Smith C.D."/>
            <person name="Smith T.F."/>
            <person name="Spieth J."/>
            <person name="Stage D.E."/>
            <person name="Stark A."/>
            <person name="Stephan W."/>
            <person name="Strausberg R.L."/>
            <person name="Strempel S."/>
            <person name="Sturgill D."/>
            <person name="Sutton G."/>
            <person name="Sutton G.G."/>
            <person name="Tao W."/>
            <person name="Teichmann S."/>
            <person name="Tobari Y.N."/>
            <person name="Tomimura Y."/>
            <person name="Tsolas J.M."/>
            <person name="Valente V.L."/>
            <person name="Venter E."/>
            <person name="Venter J.C."/>
            <person name="Vicario S."/>
            <person name="Vieira F.G."/>
            <person name="Vilella A.J."/>
            <person name="Villasante A."/>
            <person name="Walenz B."/>
            <person name="Wang J."/>
            <person name="Wasserman M."/>
            <person name="Watts T."/>
            <person name="Wilson D."/>
            <person name="Wilson R.K."/>
            <person name="Wing R.A."/>
            <person name="Wolfner M.F."/>
            <person name="Wong A."/>
            <person name="Wong G.K."/>
            <person name="Wu C.I."/>
            <person name="Wu G."/>
            <person name="Yamamoto D."/>
            <person name="Yang H.P."/>
            <person name="Yang S.P."/>
            <person name="Yorke J.A."/>
            <person name="Yoshida K."/>
            <person name="Zdobnov E."/>
            <person name="Zhang P."/>
            <person name="Zhang Y."/>
            <person name="Zimin A.V."/>
            <person name="Baldwin J."/>
            <person name="Abdouelleil A."/>
            <person name="Abdulkadir J."/>
            <person name="Abebe A."/>
            <person name="Abera B."/>
            <person name="Abreu J."/>
            <person name="Acer S.C."/>
            <person name="Aftuck L."/>
            <person name="Alexander A."/>
            <person name="An P."/>
            <person name="Anderson E."/>
            <person name="Anderson S."/>
            <person name="Arachi H."/>
            <person name="Azer M."/>
            <person name="Bachantsang P."/>
            <person name="Barry A."/>
            <person name="Bayul T."/>
            <person name="Berlin A."/>
            <person name="Bessette D."/>
            <person name="Bloom T."/>
            <person name="Blye J."/>
            <person name="Boguslavskiy L."/>
            <person name="Bonnet C."/>
            <person name="Boukhgalter B."/>
            <person name="Bourzgui I."/>
            <person name="Brown A."/>
            <person name="Cahill P."/>
            <person name="Channer S."/>
            <person name="Cheshatsang Y."/>
            <person name="Chuda L."/>
            <person name="Citroen M."/>
            <person name="Collymore A."/>
            <person name="Cooke P."/>
            <person name="Costello M."/>
            <person name="D'Aco K."/>
            <person name="Daza R."/>
            <person name="De Haan G."/>
            <person name="DeGray S."/>
            <person name="DeMaso C."/>
            <person name="Dhargay N."/>
            <person name="Dooley K."/>
            <person name="Dooley E."/>
            <person name="Doricent M."/>
            <person name="Dorje P."/>
            <person name="Dorjee K."/>
            <person name="Dupes A."/>
            <person name="Elong R."/>
            <person name="Falk J."/>
            <person name="Farina A."/>
            <person name="Faro S."/>
            <person name="Ferguson D."/>
            <person name="Fisher S."/>
            <person name="Foley C.D."/>
            <person name="Franke A."/>
            <person name="Friedrich D."/>
            <person name="Gadbois L."/>
            <person name="Gearin G."/>
            <person name="Gearin C.R."/>
            <person name="Giannoukos G."/>
            <person name="Goode T."/>
            <person name="Graham J."/>
            <person name="Grandbois E."/>
            <person name="Grewal S."/>
            <person name="Gyaltsen K."/>
            <person name="Hafez N."/>
            <person name="Hagos B."/>
            <person name="Hall J."/>
            <person name="Henson C."/>
            <person name="Hollinger A."/>
            <person name="Honan T."/>
            <person name="Huard M.D."/>
            <person name="Hughes L."/>
            <person name="Hurhula B."/>
            <person name="Husby M.E."/>
            <person name="Kamat A."/>
            <person name="Kanga B."/>
            <person name="Kashin S."/>
            <person name="Khazanovich D."/>
            <person name="Kisner P."/>
            <person name="Lance K."/>
            <person name="Lara M."/>
            <person name="Lee W."/>
            <person name="Lennon N."/>
            <person name="Letendre F."/>
            <person name="LeVine R."/>
            <person name="Lipovsky A."/>
            <person name="Liu X."/>
            <person name="Liu J."/>
            <person name="Liu S."/>
            <person name="Lokyitsang T."/>
            <person name="Lokyitsang Y."/>
            <person name="Lubonja R."/>
            <person name="Lui A."/>
            <person name="MacDonald P."/>
            <person name="Magnisalis V."/>
            <person name="Maru K."/>
            <person name="Matthews C."/>
            <person name="McCusker W."/>
            <person name="McDonough S."/>
            <person name="Mehta T."/>
            <person name="Meldrim J."/>
            <person name="Meneus L."/>
            <person name="Mihai O."/>
            <person name="Mihalev A."/>
            <person name="Mihova T."/>
            <person name="Mittelman R."/>
            <person name="Mlenga V."/>
            <person name="Montmayeur A."/>
            <person name="Mulrain L."/>
            <person name="Navidi A."/>
            <person name="Naylor J."/>
            <person name="Negash T."/>
            <person name="Nguyen T."/>
            <person name="Nguyen N."/>
            <person name="Nicol R."/>
            <person name="Norbu C."/>
            <person name="Norbu N."/>
            <person name="Novod N."/>
            <person name="O'Neill B."/>
            <person name="Osman S."/>
            <person name="Markiewicz E."/>
            <person name="Oyono O.L."/>
            <person name="Patti C."/>
            <person name="Phunkhang P."/>
            <person name="Pierre F."/>
            <person name="Priest M."/>
            <person name="Raghuraman S."/>
            <person name="Rege F."/>
            <person name="Reyes R."/>
            <person name="Rise C."/>
            <person name="Rogov P."/>
            <person name="Ross K."/>
            <person name="Ryan E."/>
            <person name="Settipalli S."/>
            <person name="Shea T."/>
            <person name="Sherpa N."/>
            <person name="Shi L."/>
            <person name="Shih D."/>
            <person name="Sparrow T."/>
            <person name="Spaulding J."/>
            <person name="Stalker J."/>
            <person name="Stange-Thomann N."/>
            <person name="Stavropoulos S."/>
            <person name="Stone C."/>
            <person name="Strader C."/>
            <person name="Tesfaye S."/>
            <person name="Thomson T."/>
            <person name="Thoulutsang Y."/>
            <person name="Thoulutsang D."/>
            <person name="Topham K."/>
            <person name="Topping I."/>
            <person name="Tsamla T."/>
            <person name="Vassiliev H."/>
            <person name="Vo A."/>
            <person name="Wangchuk T."/>
            <person name="Wangdi T."/>
            <person name="Weiand M."/>
            <person name="Wilkinson J."/>
            <person name="Wilson A."/>
            <person name="Yadav S."/>
            <person name="Young G."/>
            <person name="Yu Q."/>
            <person name="Zembek L."/>
            <person name="Zhong D."/>
            <person name="Zimmer A."/>
            <person name="Zwirko Z."/>
            <person name="Jaffe D.B."/>
            <person name="Alvarez P."/>
            <person name="Brockman W."/>
            <person name="Butler J."/>
            <person name="Chin C."/>
            <person name="Gnerre S."/>
            <person name="Grabherr M."/>
            <person name="Kleber M."/>
            <person name="Mauceli E."/>
            <person name="MacCallum I."/>
        </authorList>
    </citation>
    <scope>NUCLEOTIDE SEQUENCE [LARGE SCALE GENOMIC DNA]</scope>
    <source>
        <strain evidence="9">Tucson 15287-2541.00</strain>
    </source>
</reference>
<dbReference type="GO" id="GO:0007435">
    <property type="term" value="P:salivary gland morphogenesis"/>
    <property type="evidence" value="ECO:0007669"/>
    <property type="project" value="EnsemblMetazoa"/>
</dbReference>
<dbReference type="KEGG" id="dgr:6571580"/>
<dbReference type="InterPro" id="IPR050370">
    <property type="entry name" value="HES_HEY"/>
</dbReference>
<dbReference type="PANTHER" id="PTHR10985">
    <property type="entry name" value="BASIC HELIX-LOOP-HELIX TRANSCRIPTION FACTOR, HES-RELATED"/>
    <property type="match status" value="1"/>
</dbReference>
<proteinExistence type="predicted"/>
<dbReference type="GO" id="GO:0001666">
    <property type="term" value="P:response to hypoxia"/>
    <property type="evidence" value="ECO:0007669"/>
    <property type="project" value="EnsemblMetazoa"/>
</dbReference>
<comment type="subcellular location">
    <subcellularLocation>
        <location evidence="1">Nucleus</location>
    </subcellularLocation>
</comment>
<dbReference type="SUPFAM" id="SSF47459">
    <property type="entry name" value="HLH, helix-loop-helix DNA-binding domain"/>
    <property type="match status" value="1"/>
</dbReference>
<evidence type="ECO:0000256" key="4">
    <source>
        <dbReference type="ARBA" id="ARBA00023242"/>
    </source>
</evidence>
<dbReference type="GO" id="GO:0046983">
    <property type="term" value="F:protein dimerization activity"/>
    <property type="evidence" value="ECO:0007669"/>
    <property type="project" value="InterPro"/>
</dbReference>
<dbReference type="InterPro" id="IPR036638">
    <property type="entry name" value="HLH_DNA-bd_sf"/>
</dbReference>
<dbReference type="InterPro" id="IPR011598">
    <property type="entry name" value="bHLH_dom"/>
</dbReference>
<dbReference type="GO" id="GO:0007424">
    <property type="term" value="P:open tracheal system development"/>
    <property type="evidence" value="ECO:0007669"/>
    <property type="project" value="EnsemblMetazoa"/>
</dbReference>
<feature type="region of interest" description="Disordered" evidence="5">
    <location>
        <begin position="110"/>
        <end position="141"/>
    </location>
</feature>
<keyword evidence="4" id="KW-0539">Nucleus</keyword>